<protein>
    <submittedName>
        <fullName evidence="2">GNAT family N-acetyltransferase</fullName>
    </submittedName>
</protein>
<keyword evidence="2" id="KW-0808">Transferase</keyword>
<evidence type="ECO:0000313" key="2">
    <source>
        <dbReference type="EMBL" id="MPR28106.1"/>
    </source>
</evidence>
<dbReference type="GO" id="GO:0016747">
    <property type="term" value="F:acyltransferase activity, transferring groups other than amino-acyl groups"/>
    <property type="evidence" value="ECO:0007669"/>
    <property type="project" value="InterPro"/>
</dbReference>
<reference evidence="2 3" key="1">
    <citation type="journal article" date="2019" name="Syst. Appl. Microbiol.">
        <title>Microvirga tunisiensis sp. nov., a root nodule symbiotic bacterium isolated from Lupinus micranthus and L. luteus grown in Northern Tunisia.</title>
        <authorList>
            <person name="Msaddak A."/>
            <person name="Rejili M."/>
            <person name="Duran D."/>
            <person name="Mars M."/>
            <person name="Palacios J.M."/>
            <person name="Ruiz-Argueso T."/>
            <person name="Rey L."/>
            <person name="Imperial J."/>
        </authorList>
    </citation>
    <scope>NUCLEOTIDE SEQUENCE [LARGE SCALE GENOMIC DNA]</scope>
    <source>
        <strain evidence="2 3">Lmie10</strain>
    </source>
</reference>
<name>A0A5N7MVK7_9HYPH</name>
<proteinExistence type="predicted"/>
<dbReference type="InterPro" id="IPR000182">
    <property type="entry name" value="GNAT_dom"/>
</dbReference>
<dbReference type="PROSITE" id="PS51186">
    <property type="entry name" value="GNAT"/>
    <property type="match status" value="1"/>
</dbReference>
<dbReference type="InterPro" id="IPR016181">
    <property type="entry name" value="Acyl_CoA_acyltransferase"/>
</dbReference>
<keyword evidence="3" id="KW-1185">Reference proteome</keyword>
<dbReference type="Proteomes" id="UP000403266">
    <property type="component" value="Unassembled WGS sequence"/>
</dbReference>
<organism evidence="2 3">
    <name type="scientific">Microvirga tunisiensis</name>
    <dbReference type="NCBI Taxonomy" id="2108360"/>
    <lineage>
        <taxon>Bacteria</taxon>
        <taxon>Pseudomonadati</taxon>
        <taxon>Pseudomonadota</taxon>
        <taxon>Alphaproteobacteria</taxon>
        <taxon>Hyphomicrobiales</taxon>
        <taxon>Methylobacteriaceae</taxon>
        <taxon>Microvirga</taxon>
    </lineage>
</organism>
<accession>A0A5N7MVK7</accession>
<gene>
    <name evidence="2" type="ORF">FS320_23820</name>
</gene>
<dbReference type="EMBL" id="VOSK01000124">
    <property type="protein sequence ID" value="MPR28106.1"/>
    <property type="molecule type" value="Genomic_DNA"/>
</dbReference>
<dbReference type="Gene3D" id="3.40.630.30">
    <property type="match status" value="1"/>
</dbReference>
<evidence type="ECO:0000313" key="3">
    <source>
        <dbReference type="Proteomes" id="UP000403266"/>
    </source>
</evidence>
<evidence type="ECO:0000259" key="1">
    <source>
        <dbReference type="PROSITE" id="PS51186"/>
    </source>
</evidence>
<dbReference type="OrthoDB" id="359414at2"/>
<sequence length="169" mass="18458">MSWRLMTPEDMPRVQVLADSIHVGHPEDLEVLAERQRLYPQGCLMLTEDQRAIGYALTHPWHYGEPPPLNGLLGKLPAAPTTYYIHDVALLPVARGKGYAVQAADMLIAHARAAGFGNLSLVAVNRSQAFWERVGFCVLSITGLDAKLASYGPDAALMVRDLASPIRDA</sequence>
<feature type="domain" description="N-acetyltransferase" evidence="1">
    <location>
        <begin position="1"/>
        <end position="163"/>
    </location>
</feature>
<dbReference type="AlphaFoldDB" id="A0A5N7MVK7"/>
<comment type="caution">
    <text evidence="2">The sequence shown here is derived from an EMBL/GenBank/DDBJ whole genome shotgun (WGS) entry which is preliminary data.</text>
</comment>
<dbReference type="SUPFAM" id="SSF55729">
    <property type="entry name" value="Acyl-CoA N-acyltransferases (Nat)"/>
    <property type="match status" value="1"/>
</dbReference>
<dbReference type="RefSeq" id="WP_152714407.1">
    <property type="nucleotide sequence ID" value="NZ_VOSJ01000125.1"/>
</dbReference>
<dbReference type="Pfam" id="PF00583">
    <property type="entry name" value="Acetyltransf_1"/>
    <property type="match status" value="1"/>
</dbReference>
<dbReference type="CDD" id="cd04301">
    <property type="entry name" value="NAT_SF"/>
    <property type="match status" value="1"/>
</dbReference>